<name>K0TNK3_THAOC</name>
<organism evidence="3 4">
    <name type="scientific">Thalassiosira oceanica</name>
    <name type="common">Marine diatom</name>
    <dbReference type="NCBI Taxonomy" id="159749"/>
    <lineage>
        <taxon>Eukaryota</taxon>
        <taxon>Sar</taxon>
        <taxon>Stramenopiles</taxon>
        <taxon>Ochrophyta</taxon>
        <taxon>Bacillariophyta</taxon>
        <taxon>Coscinodiscophyceae</taxon>
        <taxon>Thalassiosirophycidae</taxon>
        <taxon>Thalassiosirales</taxon>
        <taxon>Thalassiosiraceae</taxon>
        <taxon>Thalassiosira</taxon>
    </lineage>
</organism>
<evidence type="ECO:0000313" key="4">
    <source>
        <dbReference type="Proteomes" id="UP000266841"/>
    </source>
</evidence>
<comment type="caution">
    <text evidence="3">The sequence shown here is derived from an EMBL/GenBank/DDBJ whole genome shotgun (WGS) entry which is preliminary data.</text>
</comment>
<keyword evidence="1" id="KW-0175">Coiled coil</keyword>
<keyword evidence="4" id="KW-1185">Reference proteome</keyword>
<feature type="signal peptide" evidence="2">
    <location>
        <begin position="1"/>
        <end position="19"/>
    </location>
</feature>
<feature type="coiled-coil region" evidence="1">
    <location>
        <begin position="77"/>
        <end position="213"/>
    </location>
</feature>
<dbReference type="eggNOG" id="ENOG502SYR2">
    <property type="taxonomic scope" value="Eukaryota"/>
</dbReference>
<evidence type="ECO:0000313" key="3">
    <source>
        <dbReference type="EMBL" id="EJK77196.1"/>
    </source>
</evidence>
<protein>
    <submittedName>
        <fullName evidence="3">Uncharacterized protein</fullName>
    </submittedName>
</protein>
<dbReference type="Gene3D" id="1.10.287.1490">
    <property type="match status" value="1"/>
</dbReference>
<accession>K0TNK3</accession>
<dbReference type="AlphaFoldDB" id="K0TNK3"/>
<evidence type="ECO:0000256" key="1">
    <source>
        <dbReference type="SAM" id="Coils"/>
    </source>
</evidence>
<dbReference type="EMBL" id="AGNL01001192">
    <property type="protein sequence ID" value="EJK77196.1"/>
    <property type="molecule type" value="Genomic_DNA"/>
</dbReference>
<reference evidence="3 4" key="1">
    <citation type="journal article" date="2012" name="Genome Biol.">
        <title>Genome and low-iron response of an oceanic diatom adapted to chronic iron limitation.</title>
        <authorList>
            <person name="Lommer M."/>
            <person name="Specht M."/>
            <person name="Roy A.S."/>
            <person name="Kraemer L."/>
            <person name="Andreson R."/>
            <person name="Gutowska M.A."/>
            <person name="Wolf J."/>
            <person name="Bergner S.V."/>
            <person name="Schilhabel M.B."/>
            <person name="Klostermeier U.C."/>
            <person name="Beiko R.G."/>
            <person name="Rosenstiel P."/>
            <person name="Hippler M."/>
            <person name="Laroche J."/>
        </authorList>
    </citation>
    <scope>NUCLEOTIDE SEQUENCE [LARGE SCALE GENOMIC DNA]</scope>
    <source>
        <strain evidence="3 4">CCMP1005</strain>
    </source>
</reference>
<evidence type="ECO:0000256" key="2">
    <source>
        <dbReference type="SAM" id="SignalP"/>
    </source>
</evidence>
<proteinExistence type="predicted"/>
<sequence>MIFHNSCILAIAALASSDAFFIPQSSSTRAISNTAAKSSAKSIEITLYSKEEADQLQTKNQLISSLSTELEYRNEDVNALIAELQRLQAVQESIEKDAEIASSAIQTLERDLAEEVAKHESDIVRMSQLLKEKEDHITQLNTASDESRAAIGDLEIQLAKNREEMLQVEASSAEKAGSLERVQSELAGLRSQYESKLNALEDLAEKVAKYESENVRLSQ</sequence>
<keyword evidence="2" id="KW-0732">Signal</keyword>
<feature type="non-terminal residue" evidence="3">
    <location>
        <position position="219"/>
    </location>
</feature>
<gene>
    <name evidence="3" type="ORF">THAOC_00989</name>
</gene>
<feature type="chain" id="PRO_5003838631" evidence="2">
    <location>
        <begin position="20"/>
        <end position="219"/>
    </location>
</feature>
<dbReference type="Proteomes" id="UP000266841">
    <property type="component" value="Unassembled WGS sequence"/>
</dbReference>